<dbReference type="Proteomes" id="UP001596091">
    <property type="component" value="Unassembled WGS sequence"/>
</dbReference>
<organism evidence="1 2">
    <name type="scientific">Acidicapsa dinghuensis</name>
    <dbReference type="NCBI Taxonomy" id="2218256"/>
    <lineage>
        <taxon>Bacteria</taxon>
        <taxon>Pseudomonadati</taxon>
        <taxon>Acidobacteriota</taxon>
        <taxon>Terriglobia</taxon>
        <taxon>Terriglobales</taxon>
        <taxon>Acidobacteriaceae</taxon>
        <taxon>Acidicapsa</taxon>
    </lineage>
</organism>
<protein>
    <submittedName>
        <fullName evidence="1">Uncharacterized protein</fullName>
    </submittedName>
</protein>
<evidence type="ECO:0000313" key="1">
    <source>
        <dbReference type="EMBL" id="MFC5864448.1"/>
    </source>
</evidence>
<reference evidence="2" key="1">
    <citation type="journal article" date="2019" name="Int. J. Syst. Evol. Microbiol.">
        <title>The Global Catalogue of Microorganisms (GCM) 10K type strain sequencing project: providing services to taxonomists for standard genome sequencing and annotation.</title>
        <authorList>
            <consortium name="The Broad Institute Genomics Platform"/>
            <consortium name="The Broad Institute Genome Sequencing Center for Infectious Disease"/>
            <person name="Wu L."/>
            <person name="Ma J."/>
        </authorList>
    </citation>
    <scope>NUCLEOTIDE SEQUENCE [LARGE SCALE GENOMIC DNA]</scope>
    <source>
        <strain evidence="2">JCM 4087</strain>
    </source>
</reference>
<proteinExistence type="predicted"/>
<sequence>MLLINAVPAPDLDLPKDLAKAQQITTESLPIYLPNTAFTLEP</sequence>
<evidence type="ECO:0000313" key="2">
    <source>
        <dbReference type="Proteomes" id="UP001596091"/>
    </source>
</evidence>
<keyword evidence="2" id="KW-1185">Reference proteome</keyword>
<accession>A0ABW1ENC0</accession>
<comment type="caution">
    <text evidence="1">The sequence shown here is derived from an EMBL/GenBank/DDBJ whole genome shotgun (WGS) entry which is preliminary data.</text>
</comment>
<dbReference type="EMBL" id="JBHSPH010000010">
    <property type="protein sequence ID" value="MFC5864448.1"/>
    <property type="molecule type" value="Genomic_DNA"/>
</dbReference>
<name>A0ABW1ENC0_9BACT</name>
<dbReference type="RefSeq" id="WP_263333239.1">
    <property type="nucleotide sequence ID" value="NZ_JAGSYH010000001.1"/>
</dbReference>
<gene>
    <name evidence="1" type="ORF">ACFPT7_19230</name>
</gene>